<evidence type="ECO:0000256" key="1">
    <source>
        <dbReference type="SAM" id="MobiDB-lite"/>
    </source>
</evidence>
<dbReference type="InterPro" id="IPR029032">
    <property type="entry name" value="AhpD-like"/>
</dbReference>
<dbReference type="Gene3D" id="1.20.1290.10">
    <property type="entry name" value="AhpD-like"/>
    <property type="match status" value="1"/>
</dbReference>
<feature type="compositionally biased region" description="Polar residues" evidence="1">
    <location>
        <begin position="25"/>
        <end position="44"/>
    </location>
</feature>
<evidence type="ECO:0008006" key="4">
    <source>
        <dbReference type="Google" id="ProtNLM"/>
    </source>
</evidence>
<dbReference type="PANTHER" id="PTHR34846">
    <property type="entry name" value="4-CARBOXYMUCONOLACTONE DECARBOXYLASE FAMILY PROTEIN (AFU_ORTHOLOGUE AFUA_6G11590)"/>
    <property type="match status" value="1"/>
</dbReference>
<dbReference type="PANTHER" id="PTHR34846:SF5">
    <property type="entry name" value="CARBOXYMUCONOLACTONE DECARBOXYLASE-LIKE DOMAIN-CONTAINING PROTEIN"/>
    <property type="match status" value="1"/>
</dbReference>
<dbReference type="OrthoDB" id="2567457at2759"/>
<reference evidence="2 3" key="1">
    <citation type="submission" date="2016-07" db="EMBL/GenBank/DDBJ databases">
        <title>Comparative genomics of the entomopathogenic fungus Beauveria bassiana.</title>
        <authorList>
            <person name="Valero Jimenez C.A."/>
            <person name="Zwaan B.J."/>
            <person name="Van Kan J.A."/>
            <person name="Takken W."/>
            <person name="Debets A.J."/>
            <person name="Schoustra S.E."/>
            <person name="Koenraadt C.J."/>
        </authorList>
    </citation>
    <scope>NUCLEOTIDE SEQUENCE [LARGE SCALE GENOMIC DNA]</scope>
    <source>
        <strain evidence="2 3">ARSEF 8028</strain>
    </source>
</reference>
<gene>
    <name evidence="2" type="ORF">BB8028_0008g01070</name>
</gene>
<feature type="region of interest" description="Disordered" evidence="1">
    <location>
        <begin position="1"/>
        <end position="60"/>
    </location>
</feature>
<accession>A0A2S7YN86</accession>
<protein>
    <recommendedName>
        <fullName evidence="4">Carboxymuconolactone decarboxylase-like domain-containing protein</fullName>
    </recommendedName>
</protein>
<dbReference type="Proteomes" id="UP000237441">
    <property type="component" value="Unassembled WGS sequence"/>
</dbReference>
<proteinExistence type="predicted"/>
<comment type="caution">
    <text evidence="2">The sequence shown here is derived from an EMBL/GenBank/DDBJ whole genome shotgun (WGS) entry which is preliminary data.</text>
</comment>
<organism evidence="2 3">
    <name type="scientific">Beauveria bassiana</name>
    <name type="common">White muscardine disease fungus</name>
    <name type="synonym">Tritirachium shiotae</name>
    <dbReference type="NCBI Taxonomy" id="176275"/>
    <lineage>
        <taxon>Eukaryota</taxon>
        <taxon>Fungi</taxon>
        <taxon>Dikarya</taxon>
        <taxon>Ascomycota</taxon>
        <taxon>Pezizomycotina</taxon>
        <taxon>Sordariomycetes</taxon>
        <taxon>Hypocreomycetidae</taxon>
        <taxon>Hypocreales</taxon>
        <taxon>Cordycipitaceae</taxon>
        <taxon>Beauveria</taxon>
    </lineage>
</organism>
<sequence>MPSMGHLHQPRHHHQSGIHSHLDHSSPSQLNKTPSRLITTSSRITKPKTPSVIMHQQGHSITDGKPLVPPIDIWNADAEHDANAELLRNFEIKRNVFATLARSPGLFVPVMELLKALLSGDTRKIQILDYQLIVLRMASTVGAEYVFGINEPVSRFNGMGDDRIEALRKGLPAAELFAMGIWSERQQCLITLLDESLATWTNTPETIAWARRLMSDDEIVEVFIVLGFFSMVARMTIGLRVQEDPPIPDLEKHIAMRITKNKNAE</sequence>
<dbReference type="EMBL" id="JRHA01000008">
    <property type="protein sequence ID" value="PQK17598.1"/>
    <property type="molecule type" value="Genomic_DNA"/>
</dbReference>
<dbReference type="SUPFAM" id="SSF69118">
    <property type="entry name" value="AhpD-like"/>
    <property type="match status" value="1"/>
</dbReference>
<dbReference type="AlphaFoldDB" id="A0A2S7YN86"/>
<evidence type="ECO:0000313" key="2">
    <source>
        <dbReference type="EMBL" id="PQK17598.1"/>
    </source>
</evidence>
<name>A0A2S7YN86_BEABA</name>
<evidence type="ECO:0000313" key="3">
    <source>
        <dbReference type="Proteomes" id="UP000237441"/>
    </source>
</evidence>